<evidence type="ECO:0000313" key="4">
    <source>
        <dbReference type="EMBL" id="QQL46036.1"/>
    </source>
</evidence>
<evidence type="ECO:0000259" key="3">
    <source>
        <dbReference type="Pfam" id="PF03968"/>
    </source>
</evidence>
<reference evidence="4 5" key="1">
    <citation type="submission" date="2020-12" db="EMBL/GenBank/DDBJ databases">
        <title>Sulforoseuscoccus oceanibium gen. nov., sp. nov., a representative of the phylum Verrucomicrobia with special cytoplasmic membrane, and proposal of Sulforoseuscoccusaceae fam. nov.</title>
        <authorList>
            <person name="Xi F."/>
        </authorList>
    </citation>
    <scope>NUCLEOTIDE SEQUENCE [LARGE SCALE GENOMIC DNA]</scope>
    <source>
        <strain evidence="4 5">T37</strain>
    </source>
</reference>
<dbReference type="AlphaFoldDB" id="A0A6B3L9S7"/>
<evidence type="ECO:0000313" key="5">
    <source>
        <dbReference type="Proteomes" id="UP000475117"/>
    </source>
</evidence>
<accession>A0A6B3L9S7</accession>
<organism evidence="4 5">
    <name type="scientific">Sulfuriroseicoccus oceanibius</name>
    <dbReference type="NCBI Taxonomy" id="2707525"/>
    <lineage>
        <taxon>Bacteria</taxon>
        <taxon>Pseudomonadati</taxon>
        <taxon>Verrucomicrobiota</taxon>
        <taxon>Verrucomicrobiia</taxon>
        <taxon>Verrucomicrobiales</taxon>
        <taxon>Verrucomicrobiaceae</taxon>
        <taxon>Sulfuriroseicoccus</taxon>
    </lineage>
</organism>
<dbReference type="RefSeq" id="WP_235203604.1">
    <property type="nucleotide sequence ID" value="NZ_CP066776.1"/>
</dbReference>
<evidence type="ECO:0000256" key="1">
    <source>
        <dbReference type="SAM" id="MobiDB-lite"/>
    </source>
</evidence>
<dbReference type="Proteomes" id="UP000475117">
    <property type="component" value="Chromosome"/>
</dbReference>
<proteinExistence type="predicted"/>
<keyword evidence="5" id="KW-1185">Reference proteome</keyword>
<dbReference type="EMBL" id="CP066776">
    <property type="protein sequence ID" value="QQL46036.1"/>
    <property type="molecule type" value="Genomic_DNA"/>
</dbReference>
<gene>
    <name evidence="4" type="ORF">G3M56_005500</name>
</gene>
<keyword evidence="2" id="KW-0732">Signal</keyword>
<dbReference type="KEGG" id="soa:G3M56_005500"/>
<feature type="signal peptide" evidence="2">
    <location>
        <begin position="1"/>
        <end position="27"/>
    </location>
</feature>
<sequence>MMKRMIRQAALVAAVTLGAAFVGVTHAETPIQITSEGGASISTETNTLTYMENVVFFHADQNLKVTCDRLEIVQAKAPAADEAKEEGETEEGAEGGEEREAQIETAIAIGNVVITKVDADGNEKIGKCERAVFDAKTNNVTMSGSPSLLDRKNLISAAKPSTVFILKESGEHQFKGPIKTRFVGNDDAN</sequence>
<feature type="domain" description="Organic solvent tolerance-like N-terminal" evidence="3">
    <location>
        <begin position="39"/>
        <end position="158"/>
    </location>
</feature>
<dbReference type="Pfam" id="PF03968">
    <property type="entry name" value="LptD_N"/>
    <property type="match status" value="1"/>
</dbReference>
<protein>
    <recommendedName>
        <fullName evidence="3">Organic solvent tolerance-like N-terminal domain-containing protein</fullName>
    </recommendedName>
</protein>
<feature type="region of interest" description="Disordered" evidence="1">
    <location>
        <begin position="77"/>
        <end position="99"/>
    </location>
</feature>
<name>A0A6B3L9S7_9BACT</name>
<dbReference type="Gene3D" id="2.60.450.10">
    <property type="entry name" value="Lipopolysaccharide (LPS) transport protein A like domain"/>
    <property type="match status" value="1"/>
</dbReference>
<feature type="chain" id="PRO_5043332977" description="Organic solvent tolerance-like N-terminal domain-containing protein" evidence="2">
    <location>
        <begin position="28"/>
        <end position="189"/>
    </location>
</feature>
<feature type="compositionally biased region" description="Acidic residues" evidence="1">
    <location>
        <begin position="83"/>
        <end position="95"/>
    </location>
</feature>
<dbReference type="InterPro" id="IPR005653">
    <property type="entry name" value="OstA-like_N"/>
</dbReference>
<evidence type="ECO:0000256" key="2">
    <source>
        <dbReference type="SAM" id="SignalP"/>
    </source>
</evidence>